<dbReference type="Pfam" id="PF00582">
    <property type="entry name" value="Usp"/>
    <property type="match status" value="1"/>
</dbReference>
<dbReference type="InterPro" id="IPR052023">
    <property type="entry name" value="Histidine_kinase_KdpD"/>
</dbReference>
<evidence type="ECO:0000313" key="2">
    <source>
        <dbReference type="EMBL" id="SHD77917.1"/>
    </source>
</evidence>
<dbReference type="PANTHER" id="PTHR45569">
    <property type="entry name" value="SENSOR PROTEIN KDPD"/>
    <property type="match status" value="1"/>
</dbReference>
<dbReference type="GO" id="GO:0005886">
    <property type="term" value="C:plasma membrane"/>
    <property type="evidence" value="ECO:0007669"/>
    <property type="project" value="TreeGrafter"/>
</dbReference>
<proteinExistence type="predicted"/>
<accession>M1ZAU3</accession>
<dbReference type="HOGENOM" id="CLU_154668_1_0_9"/>
<evidence type="ECO:0000259" key="1">
    <source>
        <dbReference type="Pfam" id="PF00582"/>
    </source>
</evidence>
<evidence type="ECO:0000313" key="3">
    <source>
        <dbReference type="Proteomes" id="UP000245423"/>
    </source>
</evidence>
<keyword evidence="3" id="KW-1185">Reference proteome</keyword>
<gene>
    <name evidence="2" type="ORF">CUESP1_2573</name>
</gene>
<dbReference type="Proteomes" id="UP000245423">
    <property type="component" value="Chromosome 1"/>
</dbReference>
<dbReference type="OrthoDB" id="1707003at2"/>
<feature type="domain" description="UspA" evidence="1">
    <location>
        <begin position="5"/>
        <end position="99"/>
    </location>
</feature>
<name>M1ZAU3_9FIRM</name>
<dbReference type="Gene3D" id="3.40.50.620">
    <property type="entry name" value="HUPs"/>
    <property type="match status" value="1"/>
</dbReference>
<dbReference type="InterPro" id="IPR006016">
    <property type="entry name" value="UspA"/>
</dbReference>
<dbReference type="PANTHER" id="PTHR45569:SF1">
    <property type="entry name" value="SENSOR PROTEIN KDPD"/>
    <property type="match status" value="1"/>
</dbReference>
<sequence>MENAKVMVCVTQQKTCERLILEGYRLIKSNDDKLYVIHVVNERERFLENVDDGEALEYLFNVSKKAGANLTVLRSKDILKTMIDFAKENHITHIVMGTPPDTSIKVKDLSIGLQLQNALPDVQFITL</sequence>
<dbReference type="GO" id="GO:0000155">
    <property type="term" value="F:phosphorelay sensor kinase activity"/>
    <property type="evidence" value="ECO:0007669"/>
    <property type="project" value="TreeGrafter"/>
</dbReference>
<dbReference type="SUPFAM" id="SSF52402">
    <property type="entry name" value="Adenine nucleotide alpha hydrolases-like"/>
    <property type="match status" value="1"/>
</dbReference>
<protein>
    <submittedName>
        <fullName evidence="2">UspA domain-containing protein</fullName>
    </submittedName>
</protein>
<dbReference type="AlphaFoldDB" id="M1ZAU3"/>
<dbReference type="RefSeq" id="WP_005584969.1">
    <property type="nucleotide sequence ID" value="NZ_LT669839.1"/>
</dbReference>
<dbReference type="EMBL" id="LT669839">
    <property type="protein sequence ID" value="SHD77917.1"/>
    <property type="molecule type" value="Genomic_DNA"/>
</dbReference>
<organism evidence="2 3">
    <name type="scientific">[Clostridium] ultunense Esp</name>
    <dbReference type="NCBI Taxonomy" id="1288971"/>
    <lineage>
        <taxon>Bacteria</taxon>
        <taxon>Bacillati</taxon>
        <taxon>Bacillota</taxon>
        <taxon>Tissierellia</taxon>
        <taxon>Tissierellales</taxon>
        <taxon>Tepidimicrobiaceae</taxon>
        <taxon>Schnuerera</taxon>
    </lineage>
</organism>
<reference evidence="2 3" key="1">
    <citation type="submission" date="2016-11" db="EMBL/GenBank/DDBJ databases">
        <authorList>
            <person name="Manzoor S."/>
        </authorList>
    </citation>
    <scope>NUCLEOTIDE SEQUENCE [LARGE SCALE GENOMIC DNA]</scope>
    <source>
        <strain evidence="2">Clostridium ultunense strain Esp</strain>
    </source>
</reference>
<dbReference type="InterPro" id="IPR014729">
    <property type="entry name" value="Rossmann-like_a/b/a_fold"/>
</dbReference>